<gene>
    <name evidence="2" type="ORF">LPC04_00035</name>
</gene>
<organism evidence="2 3">
    <name type="scientific">Scleromatobacter humisilvae</name>
    <dbReference type="NCBI Taxonomy" id="2897159"/>
    <lineage>
        <taxon>Bacteria</taxon>
        <taxon>Pseudomonadati</taxon>
        <taxon>Pseudomonadota</taxon>
        <taxon>Betaproteobacteria</taxon>
        <taxon>Burkholderiales</taxon>
        <taxon>Sphaerotilaceae</taxon>
        <taxon>Scleromatobacter</taxon>
    </lineage>
</organism>
<dbReference type="SUPFAM" id="SSF51735">
    <property type="entry name" value="NAD(P)-binding Rossmann-fold domains"/>
    <property type="match status" value="1"/>
</dbReference>
<feature type="domain" description="NmrA-like" evidence="1">
    <location>
        <begin position="3"/>
        <end position="235"/>
    </location>
</feature>
<comment type="caution">
    <text evidence="2">The sequence shown here is derived from an EMBL/GenBank/DDBJ whole genome shotgun (WGS) entry which is preliminary data.</text>
</comment>
<protein>
    <submittedName>
        <fullName evidence="2">NAD(P)H-binding protein</fullName>
    </submittedName>
</protein>
<dbReference type="Pfam" id="PF05368">
    <property type="entry name" value="NmrA"/>
    <property type="match status" value="1"/>
</dbReference>
<dbReference type="Gene3D" id="3.90.25.10">
    <property type="entry name" value="UDP-galactose 4-epimerase, domain 1"/>
    <property type="match status" value="1"/>
</dbReference>
<dbReference type="EMBL" id="JAJLJH010000001">
    <property type="protein sequence ID" value="MCK9684091.1"/>
    <property type="molecule type" value="Genomic_DNA"/>
</dbReference>
<dbReference type="InterPro" id="IPR051604">
    <property type="entry name" value="Ergot_Alk_Oxidoreductase"/>
</dbReference>
<dbReference type="RefSeq" id="WP_275680124.1">
    <property type="nucleotide sequence ID" value="NZ_JAJLJH010000001.1"/>
</dbReference>
<dbReference type="AlphaFoldDB" id="A0A9X2BYE6"/>
<proteinExistence type="predicted"/>
<name>A0A9X2BYE6_9BURK</name>
<dbReference type="Proteomes" id="UP001139353">
    <property type="component" value="Unassembled WGS sequence"/>
</dbReference>
<evidence type="ECO:0000313" key="3">
    <source>
        <dbReference type="Proteomes" id="UP001139353"/>
    </source>
</evidence>
<sequence length="286" mass="30003">MFAITGITGQVGGQIAEALLAAKRPVRAVLRDKAKAWRWIERGCEAAIAAMDDAAALTAAFTGAEAAFVLLPPVFDPASGFAESRRNIGAISAALRASGVPRVVVLSTIGAEAAPENLLTQLQLLEQALADLPAAVTFLRAAWFVENVAWDIEGARKSGTMPSFLQPVDRPIAMVATADVARAAAALLLESSEGHRVVELEGPARVSPAALASALGQALGREVVAQTVPRADWEALLRAQGMRNPVPRMRMIDGFNEGWIDFGAGARKGTTPLQAVVDGLVRRGTP</sequence>
<evidence type="ECO:0000313" key="2">
    <source>
        <dbReference type="EMBL" id="MCK9684091.1"/>
    </source>
</evidence>
<keyword evidence="3" id="KW-1185">Reference proteome</keyword>
<evidence type="ECO:0000259" key="1">
    <source>
        <dbReference type="Pfam" id="PF05368"/>
    </source>
</evidence>
<dbReference type="InterPro" id="IPR036291">
    <property type="entry name" value="NAD(P)-bd_dom_sf"/>
</dbReference>
<dbReference type="Gene3D" id="3.40.50.720">
    <property type="entry name" value="NAD(P)-binding Rossmann-like Domain"/>
    <property type="match status" value="1"/>
</dbReference>
<dbReference type="PANTHER" id="PTHR43162">
    <property type="match status" value="1"/>
</dbReference>
<reference evidence="2" key="1">
    <citation type="submission" date="2021-11" db="EMBL/GenBank/DDBJ databases">
        <title>BS-T2-15 a new species belonging to the Comamonadaceae family isolated from the soil of a French oak forest.</title>
        <authorList>
            <person name="Mieszkin S."/>
            <person name="Alain K."/>
        </authorList>
    </citation>
    <scope>NUCLEOTIDE SEQUENCE</scope>
    <source>
        <strain evidence="2">BS-T2-15</strain>
    </source>
</reference>
<dbReference type="InterPro" id="IPR008030">
    <property type="entry name" value="NmrA-like"/>
</dbReference>
<dbReference type="PANTHER" id="PTHR43162:SF1">
    <property type="entry name" value="PRESTALK A DIFFERENTIATION PROTEIN A"/>
    <property type="match status" value="1"/>
</dbReference>
<accession>A0A9X2BYE6</accession>